<dbReference type="FunFam" id="1.25.40.420:FF:000008">
    <property type="entry name" value="BTB/POZ domain-containing protein POB1"/>
    <property type="match status" value="1"/>
</dbReference>
<keyword evidence="3" id="KW-0833">Ubl conjugation pathway</keyword>
<reference evidence="7" key="2">
    <citation type="journal article" date="2018" name="BMC Genomics">
        <title>A manually annotated Actinidia chinensis var. chinensis (kiwifruit) genome highlights the challenges associated with draft genomes and gene prediction in plants.</title>
        <authorList>
            <person name="Pilkington S.M."/>
            <person name="Crowhurst R."/>
            <person name="Hilario E."/>
            <person name="Nardozza S."/>
            <person name="Fraser L."/>
            <person name="Peng Y."/>
            <person name="Gunaseelan K."/>
            <person name="Simpson R."/>
            <person name="Tahir J."/>
            <person name="Deroles S.C."/>
            <person name="Templeton K."/>
            <person name="Luo Z."/>
            <person name="Davy M."/>
            <person name="Cheng C."/>
            <person name="McNeilage M."/>
            <person name="Scaglione D."/>
            <person name="Liu Y."/>
            <person name="Zhang Q."/>
            <person name="Datson P."/>
            <person name="De Silva N."/>
            <person name="Gardiner S.E."/>
            <person name="Bassett H."/>
            <person name="Chagne D."/>
            <person name="McCallum J."/>
            <person name="Dzierzon H."/>
            <person name="Deng C."/>
            <person name="Wang Y.Y."/>
            <person name="Barron L."/>
            <person name="Manako K."/>
            <person name="Bowen J."/>
            <person name="Foster T.M."/>
            <person name="Erridge Z.A."/>
            <person name="Tiffin H."/>
            <person name="Waite C.N."/>
            <person name="Davies K.M."/>
            <person name="Grierson E.P."/>
            <person name="Laing W.A."/>
            <person name="Kirk R."/>
            <person name="Chen X."/>
            <person name="Wood M."/>
            <person name="Montefiori M."/>
            <person name="Brummell D.A."/>
            <person name="Schwinn K.E."/>
            <person name="Catanach A."/>
            <person name="Fullerton C."/>
            <person name="Li D."/>
            <person name="Meiyalaghan S."/>
            <person name="Nieuwenhuizen N."/>
            <person name="Read N."/>
            <person name="Prakash R."/>
            <person name="Hunter D."/>
            <person name="Zhang H."/>
            <person name="McKenzie M."/>
            <person name="Knabel M."/>
            <person name="Harris A."/>
            <person name="Allan A.C."/>
            <person name="Gleave A."/>
            <person name="Chen A."/>
            <person name="Janssen B.J."/>
            <person name="Plunkett B."/>
            <person name="Ampomah-Dwamena C."/>
            <person name="Voogd C."/>
            <person name="Leif D."/>
            <person name="Lafferty D."/>
            <person name="Souleyre E.J.F."/>
            <person name="Varkonyi-Gasic E."/>
            <person name="Gambi F."/>
            <person name="Hanley J."/>
            <person name="Yao J.L."/>
            <person name="Cheung J."/>
            <person name="David K.M."/>
            <person name="Warren B."/>
            <person name="Marsh K."/>
            <person name="Snowden K.C."/>
            <person name="Lin-Wang K."/>
            <person name="Brian L."/>
            <person name="Martinez-Sanchez M."/>
            <person name="Wang M."/>
            <person name="Ileperuma N."/>
            <person name="Macnee N."/>
            <person name="Campin R."/>
            <person name="McAtee P."/>
            <person name="Drummond R.S.M."/>
            <person name="Espley R.V."/>
            <person name="Ireland H.S."/>
            <person name="Wu R."/>
            <person name="Atkinson R.G."/>
            <person name="Karunairetnam S."/>
            <person name="Bulley S."/>
            <person name="Chunkath S."/>
            <person name="Hanley Z."/>
            <person name="Storey R."/>
            <person name="Thrimawithana A.H."/>
            <person name="Thomson S."/>
            <person name="David C."/>
            <person name="Testolin R."/>
            <person name="Huang H."/>
            <person name="Hellens R.P."/>
            <person name="Schaffer R.J."/>
        </authorList>
    </citation>
    <scope>NUCLEOTIDE SEQUENCE [LARGE SCALE GENOMIC DNA]</scope>
    <source>
        <strain evidence="7">cv. Red5</strain>
    </source>
</reference>
<dbReference type="Pfam" id="PF07707">
    <property type="entry name" value="BACK"/>
    <property type="match status" value="1"/>
</dbReference>
<dbReference type="PANTHER" id="PTHR46336">
    <property type="entry name" value="OS02G0260700 PROTEIN"/>
    <property type="match status" value="1"/>
</dbReference>
<dbReference type="Gramene" id="PSS11672">
    <property type="protein sequence ID" value="PSS11672"/>
    <property type="gene ID" value="CEY00_Acc15945"/>
</dbReference>
<dbReference type="OrthoDB" id="45365at2759"/>
<dbReference type="SUPFAM" id="SSF49599">
    <property type="entry name" value="TRAF domain-like"/>
    <property type="match status" value="1"/>
</dbReference>
<dbReference type="InterPro" id="IPR008974">
    <property type="entry name" value="TRAF-like"/>
</dbReference>
<comment type="function">
    <text evidence="1">May act as a substrate-specific adapter of an E3 ubiquitin-protein ligase complex (CUL3-RBX1-BTB) which mediates the ubiquitination and subsequent proteasomal degradation of target proteins.</text>
</comment>
<gene>
    <name evidence="6" type="ORF">CEY00_Acc15945</name>
</gene>
<organism evidence="6 7">
    <name type="scientific">Actinidia chinensis var. chinensis</name>
    <name type="common">Chinese soft-hair kiwi</name>
    <dbReference type="NCBI Taxonomy" id="1590841"/>
    <lineage>
        <taxon>Eukaryota</taxon>
        <taxon>Viridiplantae</taxon>
        <taxon>Streptophyta</taxon>
        <taxon>Embryophyta</taxon>
        <taxon>Tracheophyta</taxon>
        <taxon>Spermatophyta</taxon>
        <taxon>Magnoliopsida</taxon>
        <taxon>eudicotyledons</taxon>
        <taxon>Gunneridae</taxon>
        <taxon>Pentapetalae</taxon>
        <taxon>asterids</taxon>
        <taxon>Ericales</taxon>
        <taxon>Actinidiaceae</taxon>
        <taxon>Actinidia</taxon>
    </lineage>
</organism>
<evidence type="ECO:0000259" key="5">
    <source>
        <dbReference type="SMART" id="SM00875"/>
    </source>
</evidence>
<sequence length="431" mass="48881">MRETNSDLFDPRTVMDSDYFSNGGHDGDFGFAFNDSNFSDRVLRIEIVADSPETRPEGDACHSLADWARHRKRRREDVKKDNALDTAACAEEQILSCNQPDTDDAVGYENQDEEADAMVEEPPSGDEAANSDDSTWSMDCSTVLRVKTLHISSPILAAKSPFQEEVMSLPLAGIEAILSSDDLQVASEDAVYDFVLKWARAQYPKLEERREILGSRLGRYIRFPCMTCRKLKKVLTCNDFDHELASKVVIEALFFKAEAPHRQRALSSEESATATRRFLERAYKYRPVKVVEFELPRQQCVVYLDLKREECANLFPSGRLYSQAFHLGGQGFFLSAHCNFDQQTSSHCFGLFLGMQEKGSTTFAVDYEFAARSKPTEEYLSKYKGNYTFTGGKAVGYRNLFAISWTSFMAEDSLYFINGILHLRAELTIRH</sequence>
<evidence type="ECO:0000256" key="3">
    <source>
        <dbReference type="ARBA" id="ARBA00022786"/>
    </source>
</evidence>
<accession>A0A2R6QP23</accession>
<reference evidence="6 7" key="1">
    <citation type="submission" date="2017-07" db="EMBL/GenBank/DDBJ databases">
        <title>An improved, manually edited Actinidia chinensis var. chinensis (kiwifruit) genome highlights the challenges associated with draft genomes and gene prediction in plants.</title>
        <authorList>
            <person name="Pilkington S."/>
            <person name="Crowhurst R."/>
            <person name="Hilario E."/>
            <person name="Nardozza S."/>
            <person name="Fraser L."/>
            <person name="Peng Y."/>
            <person name="Gunaseelan K."/>
            <person name="Simpson R."/>
            <person name="Tahir J."/>
            <person name="Deroles S."/>
            <person name="Templeton K."/>
            <person name="Luo Z."/>
            <person name="Davy M."/>
            <person name="Cheng C."/>
            <person name="Mcneilage M."/>
            <person name="Scaglione D."/>
            <person name="Liu Y."/>
            <person name="Zhang Q."/>
            <person name="Datson P."/>
            <person name="De Silva N."/>
            <person name="Gardiner S."/>
            <person name="Bassett H."/>
            <person name="Chagne D."/>
            <person name="Mccallum J."/>
            <person name="Dzierzon H."/>
            <person name="Deng C."/>
            <person name="Wang Y.-Y."/>
            <person name="Barron N."/>
            <person name="Manako K."/>
            <person name="Bowen J."/>
            <person name="Foster T."/>
            <person name="Erridge Z."/>
            <person name="Tiffin H."/>
            <person name="Waite C."/>
            <person name="Davies K."/>
            <person name="Grierson E."/>
            <person name="Laing W."/>
            <person name="Kirk R."/>
            <person name="Chen X."/>
            <person name="Wood M."/>
            <person name="Montefiori M."/>
            <person name="Brummell D."/>
            <person name="Schwinn K."/>
            <person name="Catanach A."/>
            <person name="Fullerton C."/>
            <person name="Li D."/>
            <person name="Meiyalaghan S."/>
            <person name="Nieuwenhuizen N."/>
            <person name="Read N."/>
            <person name="Prakash R."/>
            <person name="Hunter D."/>
            <person name="Zhang H."/>
            <person name="Mckenzie M."/>
            <person name="Knabel M."/>
            <person name="Harris A."/>
            <person name="Allan A."/>
            <person name="Chen A."/>
            <person name="Janssen B."/>
            <person name="Plunkett B."/>
            <person name="Dwamena C."/>
            <person name="Voogd C."/>
            <person name="Leif D."/>
            <person name="Lafferty D."/>
            <person name="Souleyre E."/>
            <person name="Varkonyi-Gasic E."/>
            <person name="Gambi F."/>
            <person name="Hanley J."/>
            <person name="Yao J.-L."/>
            <person name="Cheung J."/>
            <person name="David K."/>
            <person name="Warren B."/>
            <person name="Marsh K."/>
            <person name="Snowden K."/>
            <person name="Lin-Wang K."/>
            <person name="Brian L."/>
            <person name="Martinez-Sanchez M."/>
            <person name="Wang M."/>
            <person name="Ileperuma N."/>
            <person name="Macnee N."/>
            <person name="Campin R."/>
            <person name="Mcatee P."/>
            <person name="Drummond R."/>
            <person name="Espley R."/>
            <person name="Ireland H."/>
            <person name="Wu R."/>
            <person name="Atkinson R."/>
            <person name="Karunairetnam S."/>
            <person name="Bulley S."/>
            <person name="Chunkath S."/>
            <person name="Hanley Z."/>
            <person name="Storey R."/>
            <person name="Thrimawithana A."/>
            <person name="Thomson S."/>
            <person name="David C."/>
            <person name="Testolin R."/>
        </authorList>
    </citation>
    <scope>NUCLEOTIDE SEQUENCE [LARGE SCALE GENOMIC DNA]</scope>
    <source>
        <strain evidence="7">cv. Red5</strain>
        <tissue evidence="6">Young leaf</tissue>
    </source>
</reference>
<dbReference type="Gene3D" id="2.60.210.10">
    <property type="entry name" value="Apoptosis, Tumor Necrosis Factor Receptor Associated Protein 2, Chain A"/>
    <property type="match status" value="1"/>
</dbReference>
<dbReference type="GO" id="GO:0010114">
    <property type="term" value="P:response to red light"/>
    <property type="evidence" value="ECO:0007669"/>
    <property type="project" value="TreeGrafter"/>
</dbReference>
<dbReference type="EMBL" id="NKQK01000014">
    <property type="protein sequence ID" value="PSS11672.1"/>
    <property type="molecule type" value="Genomic_DNA"/>
</dbReference>
<feature type="region of interest" description="Disordered" evidence="4">
    <location>
        <begin position="96"/>
        <end position="135"/>
    </location>
</feature>
<keyword evidence="7" id="KW-1185">Reference proteome</keyword>
<dbReference type="GO" id="GO:0005634">
    <property type="term" value="C:nucleus"/>
    <property type="evidence" value="ECO:0007669"/>
    <property type="project" value="TreeGrafter"/>
</dbReference>
<name>A0A2R6QP23_ACTCC</name>
<feature type="compositionally biased region" description="Acidic residues" evidence="4">
    <location>
        <begin position="101"/>
        <end position="119"/>
    </location>
</feature>
<evidence type="ECO:0000256" key="2">
    <source>
        <dbReference type="ARBA" id="ARBA00004906"/>
    </source>
</evidence>
<evidence type="ECO:0000313" key="7">
    <source>
        <dbReference type="Proteomes" id="UP000241394"/>
    </source>
</evidence>
<comment type="pathway">
    <text evidence="2">Protein modification; protein ubiquitination.</text>
</comment>
<dbReference type="OMA" id="GPHTHYL"/>
<dbReference type="AlphaFoldDB" id="A0A2R6QP23"/>
<dbReference type="InterPro" id="IPR045890">
    <property type="entry name" value="POB1-like"/>
</dbReference>
<dbReference type="SMART" id="SM00875">
    <property type="entry name" value="BACK"/>
    <property type="match status" value="1"/>
</dbReference>
<proteinExistence type="predicted"/>
<dbReference type="Gene3D" id="1.25.40.420">
    <property type="match status" value="1"/>
</dbReference>
<evidence type="ECO:0000313" key="6">
    <source>
        <dbReference type="EMBL" id="PSS11672.1"/>
    </source>
</evidence>
<dbReference type="Proteomes" id="UP000241394">
    <property type="component" value="Chromosome LG14"/>
</dbReference>
<evidence type="ECO:0000256" key="1">
    <source>
        <dbReference type="ARBA" id="ARBA00002668"/>
    </source>
</evidence>
<dbReference type="InParanoid" id="A0A2R6QP23"/>
<dbReference type="PANTHER" id="PTHR46336:SF3">
    <property type="entry name" value="BTB_POZ DOMAIN-CONTAINING PROTEIN POB1"/>
    <property type="match status" value="1"/>
</dbReference>
<dbReference type="InterPro" id="IPR011705">
    <property type="entry name" value="BACK"/>
</dbReference>
<dbReference type="STRING" id="1590841.A0A2R6QP23"/>
<comment type="caution">
    <text evidence="6">The sequence shown here is derived from an EMBL/GenBank/DDBJ whole genome shotgun (WGS) entry which is preliminary data.</text>
</comment>
<protein>
    <submittedName>
        <fullName evidence="6">BTB/POZ domain-containing protein</fullName>
    </submittedName>
</protein>
<feature type="domain" description="BACK" evidence="5">
    <location>
        <begin position="140"/>
        <end position="236"/>
    </location>
</feature>
<evidence type="ECO:0000256" key="4">
    <source>
        <dbReference type="SAM" id="MobiDB-lite"/>
    </source>
</evidence>